<evidence type="ECO:0000256" key="1">
    <source>
        <dbReference type="ARBA" id="ARBA00005953"/>
    </source>
</evidence>
<dbReference type="EMBL" id="JAIRBB010000001">
    <property type="protein sequence ID" value="MCG2430041.1"/>
    <property type="molecule type" value="Genomic_DNA"/>
</dbReference>
<dbReference type="InterPro" id="IPR029069">
    <property type="entry name" value="HotDog_dom_sf"/>
</dbReference>
<dbReference type="CDD" id="cd00586">
    <property type="entry name" value="4HBT"/>
    <property type="match status" value="1"/>
</dbReference>
<organism evidence="4 5">
    <name type="scientific">Aequorivita xiaoshiensis</name>
    <dbReference type="NCBI Taxonomy" id="2874476"/>
    <lineage>
        <taxon>Bacteria</taxon>
        <taxon>Pseudomonadati</taxon>
        <taxon>Bacteroidota</taxon>
        <taxon>Flavobacteriia</taxon>
        <taxon>Flavobacteriales</taxon>
        <taxon>Flavobacteriaceae</taxon>
        <taxon>Aequorivita</taxon>
    </lineage>
</organism>
<dbReference type="InterPro" id="IPR002864">
    <property type="entry name" value="Acyl-ACP_thioesterase_NHD"/>
</dbReference>
<proteinExistence type="inferred from homology"/>
<dbReference type="Gene3D" id="3.10.129.10">
    <property type="entry name" value="Hotdog Thioesterase"/>
    <property type="match status" value="1"/>
</dbReference>
<dbReference type="Pfam" id="PF01643">
    <property type="entry name" value="Acyl-ACP_TE"/>
    <property type="match status" value="1"/>
</dbReference>
<dbReference type="SUPFAM" id="SSF54637">
    <property type="entry name" value="Thioesterase/thiol ester dehydrase-isomerase"/>
    <property type="match status" value="1"/>
</dbReference>
<dbReference type="GO" id="GO:0047617">
    <property type="term" value="F:fatty acyl-CoA hydrolase activity"/>
    <property type="evidence" value="ECO:0007669"/>
    <property type="project" value="TreeGrafter"/>
</dbReference>
<comment type="similarity">
    <text evidence="1">Belongs to the 4-hydroxybenzoyl-CoA thioesterase family.</text>
</comment>
<dbReference type="RefSeq" id="WP_237606774.1">
    <property type="nucleotide sequence ID" value="NZ_JAIRBB010000001.1"/>
</dbReference>
<gene>
    <name evidence="4" type="ORF">K8344_02830</name>
</gene>
<evidence type="ECO:0000313" key="5">
    <source>
        <dbReference type="Proteomes" id="UP001139462"/>
    </source>
</evidence>
<evidence type="ECO:0000259" key="3">
    <source>
        <dbReference type="Pfam" id="PF01643"/>
    </source>
</evidence>
<dbReference type="AlphaFoldDB" id="A0A9X1QX01"/>
<dbReference type="PANTHER" id="PTHR31793">
    <property type="entry name" value="4-HYDROXYBENZOYL-COA THIOESTERASE FAMILY MEMBER"/>
    <property type="match status" value="1"/>
</dbReference>
<dbReference type="InterPro" id="IPR050563">
    <property type="entry name" value="4-hydroxybenzoyl-CoA_TE"/>
</dbReference>
<keyword evidence="2" id="KW-0378">Hydrolase</keyword>
<sequence length="131" mass="15447">MKSDIFIQRFTVPASAIDGLNHVNNVIYLQWCLEAAEAHWISKTSKEQRKKYVWVVLNHFISYKAPSFLGEELEVHTWIESYEGVKSERHYKIVRPKDDKVIVEAQTLWCFLDAETFRPTKITEEISKIFL</sequence>
<evidence type="ECO:0000313" key="4">
    <source>
        <dbReference type="EMBL" id="MCG2430041.1"/>
    </source>
</evidence>
<name>A0A9X1QX01_9FLAO</name>
<keyword evidence="5" id="KW-1185">Reference proteome</keyword>
<feature type="domain" description="Acyl-ACP thioesterase N-terminal hotdog" evidence="3">
    <location>
        <begin position="6"/>
        <end position="129"/>
    </location>
</feature>
<dbReference type="GO" id="GO:0006633">
    <property type="term" value="P:fatty acid biosynthetic process"/>
    <property type="evidence" value="ECO:0007669"/>
    <property type="project" value="InterPro"/>
</dbReference>
<accession>A0A9X1QX01</accession>
<dbReference type="Proteomes" id="UP001139462">
    <property type="component" value="Unassembled WGS sequence"/>
</dbReference>
<evidence type="ECO:0000256" key="2">
    <source>
        <dbReference type="ARBA" id="ARBA00022801"/>
    </source>
</evidence>
<comment type="caution">
    <text evidence="4">The sequence shown here is derived from an EMBL/GenBank/DDBJ whole genome shotgun (WGS) entry which is preliminary data.</text>
</comment>
<reference evidence="4" key="1">
    <citation type="submission" date="2021-09" db="EMBL/GenBank/DDBJ databases">
        <title>Genome of Aequorivita sp. strain F64183.</title>
        <authorList>
            <person name="Wang Y."/>
        </authorList>
    </citation>
    <scope>NUCLEOTIDE SEQUENCE</scope>
    <source>
        <strain evidence="4">F64183</strain>
    </source>
</reference>
<dbReference type="PANTHER" id="PTHR31793:SF27">
    <property type="entry name" value="NOVEL THIOESTERASE SUPERFAMILY DOMAIN AND SAPOSIN A-TYPE DOMAIN CONTAINING PROTEIN (0610012H03RIK)"/>
    <property type="match status" value="1"/>
</dbReference>
<protein>
    <submittedName>
        <fullName evidence="4">Acyl-CoA thioesterase</fullName>
    </submittedName>
</protein>